<dbReference type="HAMAP" id="MF_01385">
    <property type="entry name" value="UreF"/>
    <property type="match status" value="1"/>
</dbReference>
<evidence type="ECO:0000313" key="5">
    <source>
        <dbReference type="Proteomes" id="UP001431784"/>
    </source>
</evidence>
<reference evidence="4" key="1">
    <citation type="submission" date="2023-02" db="EMBL/GenBank/DDBJ databases">
        <title>Description of Roseinatronobacter alkalisoli sp. nov., an alkaliphilic bacerium isolated from soda soil.</title>
        <authorList>
            <person name="Wei W."/>
        </authorList>
    </citation>
    <scope>NUCLEOTIDE SEQUENCE</scope>
    <source>
        <strain evidence="4">HJB301</strain>
    </source>
</reference>
<comment type="subunit">
    <text evidence="3">UreD, UreF and UreG form a complex that acts as a GTP-hydrolysis-dependent molecular chaperone, activating the urease apoprotein by helping to assemble the nickel containing metallocenter of UreC. The UreE protein probably delivers the nickel.</text>
</comment>
<dbReference type="PANTHER" id="PTHR33620">
    <property type="entry name" value="UREASE ACCESSORY PROTEIN F"/>
    <property type="match status" value="1"/>
</dbReference>
<protein>
    <recommendedName>
        <fullName evidence="3">Urease accessory protein UreF</fullName>
    </recommendedName>
</protein>
<evidence type="ECO:0000256" key="1">
    <source>
        <dbReference type="ARBA" id="ARBA00022988"/>
    </source>
</evidence>
<gene>
    <name evidence="3" type="primary">ureF</name>
    <name evidence="4" type="ORF">PUT78_02010</name>
</gene>
<dbReference type="InterPro" id="IPR002639">
    <property type="entry name" value="UreF"/>
</dbReference>
<sequence length="211" mass="22390">MSPAALTLVQWLSPAFPTGAFAYSHGLEQVIADGCVHDAASLHDWLADVVQFGTGWQDAVLMTHALKDGADPDALDALCVALQPCAERLQEAREQGAAFARTLGTMTGQHIPARTLPLTVACAARPLDLPAKDVIALYLQAFVSNLVTMGVKHIPLGQSAGQKVLADLLPLIVTIATNAETAEIDAFANSCLAADLAAMHHEIKETRLYRT</sequence>
<evidence type="ECO:0000313" key="4">
    <source>
        <dbReference type="EMBL" id="MDD7969862.1"/>
    </source>
</evidence>
<keyword evidence="5" id="KW-1185">Reference proteome</keyword>
<dbReference type="PIRSF" id="PIRSF009467">
    <property type="entry name" value="Ureas_acces_UreF"/>
    <property type="match status" value="1"/>
</dbReference>
<name>A0ABT5T411_9RHOB</name>
<evidence type="ECO:0000256" key="3">
    <source>
        <dbReference type="HAMAP-Rule" id="MF_01385"/>
    </source>
</evidence>
<comment type="similarity">
    <text evidence="3">Belongs to the UreF family.</text>
</comment>
<dbReference type="InterPro" id="IPR038277">
    <property type="entry name" value="UreF_sf"/>
</dbReference>
<dbReference type="PANTHER" id="PTHR33620:SF1">
    <property type="entry name" value="UREASE ACCESSORY PROTEIN F"/>
    <property type="match status" value="1"/>
</dbReference>
<keyword evidence="3" id="KW-0963">Cytoplasm</keyword>
<dbReference type="RefSeq" id="WP_274350476.1">
    <property type="nucleotide sequence ID" value="NZ_JAQZSM010000001.1"/>
</dbReference>
<proteinExistence type="inferred from homology"/>
<comment type="caution">
    <text evidence="4">The sequence shown here is derived from an EMBL/GenBank/DDBJ whole genome shotgun (WGS) entry which is preliminary data.</text>
</comment>
<keyword evidence="2 3" id="KW-0143">Chaperone</keyword>
<accession>A0ABT5T411</accession>
<evidence type="ECO:0000256" key="2">
    <source>
        <dbReference type="ARBA" id="ARBA00023186"/>
    </source>
</evidence>
<dbReference type="Pfam" id="PF01730">
    <property type="entry name" value="UreF"/>
    <property type="match status" value="1"/>
</dbReference>
<comment type="subcellular location">
    <subcellularLocation>
        <location evidence="3">Cytoplasm</location>
    </subcellularLocation>
</comment>
<keyword evidence="1 3" id="KW-0996">Nickel insertion</keyword>
<comment type="function">
    <text evidence="3">Required for maturation of urease via the functional incorporation of the urease nickel metallocenter.</text>
</comment>
<dbReference type="Gene3D" id="1.10.4190.10">
    <property type="entry name" value="Urease accessory protein UreF"/>
    <property type="match status" value="1"/>
</dbReference>
<dbReference type="Proteomes" id="UP001431784">
    <property type="component" value="Unassembled WGS sequence"/>
</dbReference>
<dbReference type="EMBL" id="JAQZSM010000001">
    <property type="protein sequence ID" value="MDD7969862.1"/>
    <property type="molecule type" value="Genomic_DNA"/>
</dbReference>
<organism evidence="4 5">
    <name type="scientific">Roseinatronobacter alkalisoli</name>
    <dbReference type="NCBI Taxonomy" id="3028235"/>
    <lineage>
        <taxon>Bacteria</taxon>
        <taxon>Pseudomonadati</taxon>
        <taxon>Pseudomonadota</taxon>
        <taxon>Alphaproteobacteria</taxon>
        <taxon>Rhodobacterales</taxon>
        <taxon>Paracoccaceae</taxon>
        <taxon>Roseinatronobacter</taxon>
    </lineage>
</organism>